<feature type="domain" description="Acyl-CoA dehydrogenase/oxidase N-terminal" evidence="7">
    <location>
        <begin position="7"/>
        <end position="79"/>
    </location>
</feature>
<protein>
    <submittedName>
        <fullName evidence="8">Acyl-CoA dehydrogenase-like protein</fullName>
    </submittedName>
</protein>
<reference evidence="8 9" key="1">
    <citation type="submission" date="2017-11" db="EMBL/GenBank/DDBJ databases">
        <title>Genomic Encyclopedia of Type Strains, Phase III (KMG-III): the genomes of soil and plant-associated and newly described type strains.</title>
        <authorList>
            <person name="Whitman W."/>
        </authorList>
    </citation>
    <scope>NUCLEOTIDE SEQUENCE [LARGE SCALE GENOMIC DNA]</scope>
    <source>
        <strain evidence="8 9">CGMCC 1.12274</strain>
    </source>
</reference>
<dbReference type="Pfam" id="PF02771">
    <property type="entry name" value="Acyl-CoA_dh_N"/>
    <property type="match status" value="1"/>
</dbReference>
<dbReference type="InterPro" id="IPR009075">
    <property type="entry name" value="AcylCo_DH/oxidase_C"/>
</dbReference>
<evidence type="ECO:0000256" key="1">
    <source>
        <dbReference type="ARBA" id="ARBA00001974"/>
    </source>
</evidence>
<dbReference type="Pfam" id="PF00441">
    <property type="entry name" value="Acyl-CoA_dh_1"/>
    <property type="match status" value="1"/>
</dbReference>
<keyword evidence="5" id="KW-0560">Oxidoreductase</keyword>
<dbReference type="AlphaFoldDB" id="A0A2N0H5X3"/>
<evidence type="ECO:0000313" key="8">
    <source>
        <dbReference type="EMBL" id="PKB14335.1"/>
    </source>
</evidence>
<accession>A0A2N0H5X3</accession>
<sequence length="301" mass="31915">MDLTLDSEQEALLAVTADWCRDNMPLDQARDRPAALWTELEAMGWTAMTTPALGLSHATEALVFAELGRHLAPVGLIATAVAARWSDHSGKTALALLDPYPEAGRLRIYDPDGAGNALGLVGHMVAMAVLPADLGGVAMLDPSAPLAHLEPVPPFEPLGDPRSALHLQLLAAAFALGCADAARDMAADYARVREQFDRPIGWFQALKHICSDTAVRCAVARSQLLYAGCALDADDADAAFHVAAARQLADQAAIENARANIQVHGGIGMTDEAYPHLCLKRAHLLSFVAPARREVILGEAA</sequence>
<proteinExistence type="inferred from homology"/>
<comment type="cofactor">
    <cofactor evidence="1">
        <name>FAD</name>
        <dbReference type="ChEBI" id="CHEBI:57692"/>
    </cofactor>
</comment>
<evidence type="ECO:0000256" key="4">
    <source>
        <dbReference type="ARBA" id="ARBA00022827"/>
    </source>
</evidence>
<evidence type="ECO:0000313" key="9">
    <source>
        <dbReference type="Proteomes" id="UP000232587"/>
    </source>
</evidence>
<dbReference type="PANTHER" id="PTHR43884">
    <property type="entry name" value="ACYL-COA DEHYDROGENASE"/>
    <property type="match status" value="1"/>
</dbReference>
<dbReference type="InterPro" id="IPR036250">
    <property type="entry name" value="AcylCo_DH-like_C"/>
</dbReference>
<dbReference type="GO" id="GO:0050660">
    <property type="term" value="F:flavin adenine dinucleotide binding"/>
    <property type="evidence" value="ECO:0007669"/>
    <property type="project" value="InterPro"/>
</dbReference>
<dbReference type="Gene3D" id="1.20.140.10">
    <property type="entry name" value="Butyryl-CoA Dehydrogenase, subunit A, domain 3"/>
    <property type="match status" value="1"/>
</dbReference>
<dbReference type="EMBL" id="PHUF01000004">
    <property type="protein sequence ID" value="PKB14335.1"/>
    <property type="molecule type" value="Genomic_DNA"/>
</dbReference>
<evidence type="ECO:0000256" key="5">
    <source>
        <dbReference type="ARBA" id="ARBA00023002"/>
    </source>
</evidence>
<dbReference type="InterPro" id="IPR013786">
    <property type="entry name" value="AcylCoA_DH/ox_N"/>
</dbReference>
<comment type="caution">
    <text evidence="8">The sequence shown here is derived from an EMBL/GenBank/DDBJ whole genome shotgun (WGS) entry which is preliminary data.</text>
</comment>
<gene>
    <name evidence="8" type="ORF">B0I00_1922</name>
</gene>
<dbReference type="SUPFAM" id="SSF56645">
    <property type="entry name" value="Acyl-CoA dehydrogenase NM domain-like"/>
    <property type="match status" value="1"/>
</dbReference>
<name>A0A2N0H5X3_9SPHN</name>
<dbReference type="Gene3D" id="1.10.540.10">
    <property type="entry name" value="Acyl-CoA dehydrogenase/oxidase, N-terminal domain"/>
    <property type="match status" value="1"/>
</dbReference>
<dbReference type="PANTHER" id="PTHR43884:SF20">
    <property type="entry name" value="ACYL-COA DEHYDROGENASE FADE28"/>
    <property type="match status" value="1"/>
</dbReference>
<dbReference type="GO" id="GO:0003995">
    <property type="term" value="F:acyl-CoA dehydrogenase activity"/>
    <property type="evidence" value="ECO:0007669"/>
    <property type="project" value="TreeGrafter"/>
</dbReference>
<keyword evidence="3" id="KW-0285">Flavoprotein</keyword>
<dbReference type="InterPro" id="IPR037069">
    <property type="entry name" value="AcylCoA_DH/ox_N_sf"/>
</dbReference>
<feature type="domain" description="Acyl-CoA dehydrogenase/oxidase C-terminal" evidence="6">
    <location>
        <begin position="169"/>
        <end position="281"/>
    </location>
</feature>
<dbReference type="SUPFAM" id="SSF47203">
    <property type="entry name" value="Acyl-CoA dehydrogenase C-terminal domain-like"/>
    <property type="match status" value="1"/>
</dbReference>
<dbReference type="Proteomes" id="UP000232587">
    <property type="component" value="Unassembled WGS sequence"/>
</dbReference>
<evidence type="ECO:0000259" key="6">
    <source>
        <dbReference type="Pfam" id="PF00441"/>
    </source>
</evidence>
<evidence type="ECO:0000259" key="7">
    <source>
        <dbReference type="Pfam" id="PF02771"/>
    </source>
</evidence>
<evidence type="ECO:0000256" key="3">
    <source>
        <dbReference type="ARBA" id="ARBA00022630"/>
    </source>
</evidence>
<keyword evidence="4" id="KW-0274">FAD</keyword>
<comment type="similarity">
    <text evidence="2">Belongs to the acyl-CoA dehydrogenase family.</text>
</comment>
<evidence type="ECO:0000256" key="2">
    <source>
        <dbReference type="ARBA" id="ARBA00009347"/>
    </source>
</evidence>
<dbReference type="InterPro" id="IPR009100">
    <property type="entry name" value="AcylCoA_DH/oxidase_NM_dom_sf"/>
</dbReference>
<keyword evidence="9" id="KW-1185">Reference proteome</keyword>
<organism evidence="8 9">
    <name type="scientific">Novosphingobium kunmingense</name>
    <dbReference type="NCBI Taxonomy" id="1211806"/>
    <lineage>
        <taxon>Bacteria</taxon>
        <taxon>Pseudomonadati</taxon>
        <taxon>Pseudomonadota</taxon>
        <taxon>Alphaproteobacteria</taxon>
        <taxon>Sphingomonadales</taxon>
        <taxon>Sphingomonadaceae</taxon>
        <taxon>Novosphingobium</taxon>
    </lineage>
</organism>
<dbReference type="RefSeq" id="WP_100867188.1">
    <property type="nucleotide sequence ID" value="NZ_PHUF01000004.1"/>
</dbReference>